<accession>A0A653E2D3</accession>
<feature type="compositionally biased region" description="Gly residues" evidence="1">
    <location>
        <begin position="46"/>
        <end position="56"/>
    </location>
</feature>
<evidence type="ECO:0008006" key="4">
    <source>
        <dbReference type="Google" id="ProtNLM"/>
    </source>
</evidence>
<reference evidence="3" key="1">
    <citation type="submission" date="2019-02" db="EMBL/GenBank/DDBJ databases">
        <authorList>
            <consortium name="Genoscope - CEA"/>
            <person name="William W."/>
        </authorList>
    </citation>
    <scope>NUCLEOTIDE SEQUENCE [LARGE SCALE GENOMIC DNA]</scope>
    <source>
        <strain evidence="3">YSy11</strain>
    </source>
</reference>
<feature type="region of interest" description="Disordered" evidence="1">
    <location>
        <begin position="34"/>
        <end position="59"/>
    </location>
</feature>
<evidence type="ECO:0000256" key="2">
    <source>
        <dbReference type="SAM" id="SignalP"/>
    </source>
</evidence>
<sequence length="87" mass="9254">MLIYVCKLRFKVRFCLALPSLATFSEAPAGIVVGGESESKGESESGSGGKGKGGSKGKSEGVWVAFGLRRDFFESFEAGPEGWLNFL</sequence>
<evidence type="ECO:0000313" key="3">
    <source>
        <dbReference type="EMBL" id="VEV96857.1"/>
    </source>
</evidence>
<feature type="signal peptide" evidence="2">
    <location>
        <begin position="1"/>
        <end position="29"/>
    </location>
</feature>
<dbReference type="AlphaFoldDB" id="A0A653E2D3"/>
<gene>
    <name evidence="3" type="ORF">PMYSY11_1811</name>
</gene>
<dbReference type="EMBL" id="LR215729">
    <property type="protein sequence ID" value="VEV96857.1"/>
    <property type="molecule type" value="Genomic_DNA"/>
</dbReference>
<protein>
    <recommendedName>
        <fullName evidence="4">Secreted protein</fullName>
    </recommendedName>
</protein>
<name>A0A653E2D3_9PSED</name>
<feature type="chain" id="PRO_5024945790" description="Secreted protein" evidence="2">
    <location>
        <begin position="30"/>
        <end position="87"/>
    </location>
</feature>
<organism evidence="3">
    <name type="scientific">Pseudomonas marincola</name>
    <dbReference type="NCBI Taxonomy" id="437900"/>
    <lineage>
        <taxon>Bacteria</taxon>
        <taxon>Pseudomonadati</taxon>
        <taxon>Pseudomonadota</taxon>
        <taxon>Gammaproteobacteria</taxon>
        <taxon>Pseudomonadales</taxon>
        <taxon>Pseudomonadaceae</taxon>
        <taxon>Pseudomonas</taxon>
    </lineage>
</organism>
<evidence type="ECO:0000256" key="1">
    <source>
        <dbReference type="SAM" id="MobiDB-lite"/>
    </source>
</evidence>
<keyword evidence="2" id="KW-0732">Signal</keyword>
<proteinExistence type="predicted"/>